<organism evidence="3 4">
    <name type="scientific">Lutibaculum baratangense AMV1</name>
    <dbReference type="NCBI Taxonomy" id="631454"/>
    <lineage>
        <taxon>Bacteria</taxon>
        <taxon>Pseudomonadati</taxon>
        <taxon>Pseudomonadota</taxon>
        <taxon>Alphaproteobacteria</taxon>
        <taxon>Hyphomicrobiales</taxon>
        <taxon>Tepidamorphaceae</taxon>
        <taxon>Lutibaculum</taxon>
    </lineage>
</organism>
<proteinExistence type="predicted"/>
<name>V4RIK8_9HYPH</name>
<dbReference type="Proteomes" id="UP000017819">
    <property type="component" value="Unassembled WGS sequence"/>
</dbReference>
<dbReference type="STRING" id="631454.N177_1256"/>
<evidence type="ECO:0000313" key="4">
    <source>
        <dbReference type="Proteomes" id="UP000017819"/>
    </source>
</evidence>
<feature type="transmembrane region" description="Helical" evidence="1">
    <location>
        <begin position="43"/>
        <end position="63"/>
    </location>
</feature>
<keyword evidence="1" id="KW-0472">Membrane</keyword>
<keyword evidence="4" id="KW-1185">Reference proteome</keyword>
<protein>
    <recommendedName>
        <fullName evidence="2">Excalibur calcium-binding domain-containing protein</fullName>
    </recommendedName>
</protein>
<evidence type="ECO:0000259" key="2">
    <source>
        <dbReference type="Pfam" id="PF05901"/>
    </source>
</evidence>
<dbReference type="OrthoDB" id="5366081at2"/>
<dbReference type="EMBL" id="AWXZ01000017">
    <property type="protein sequence ID" value="ESR25921.1"/>
    <property type="molecule type" value="Genomic_DNA"/>
</dbReference>
<dbReference type="RefSeq" id="WP_023431401.1">
    <property type="nucleotide sequence ID" value="NZ_AWXZ01000017.1"/>
</dbReference>
<evidence type="ECO:0000256" key="1">
    <source>
        <dbReference type="SAM" id="Phobius"/>
    </source>
</evidence>
<reference evidence="3 4" key="1">
    <citation type="journal article" date="2014" name="Genome Announc.">
        <title>Draft Genome Sequence of Lutibaculum baratangense Strain AMV1T, Isolated from a Mud Volcano in Andamans, India.</title>
        <authorList>
            <person name="Singh A."/>
            <person name="Sreenivas A."/>
            <person name="Sathyanarayana Reddy G."/>
            <person name="Pinnaka A.K."/>
            <person name="Shivaji S."/>
        </authorList>
    </citation>
    <scope>NUCLEOTIDE SEQUENCE [LARGE SCALE GENOMIC DNA]</scope>
    <source>
        <strain evidence="3 4">AMV1</strain>
    </source>
</reference>
<dbReference type="InterPro" id="IPR008613">
    <property type="entry name" value="Excalibur_Ca-bd_domain"/>
</dbReference>
<comment type="caution">
    <text evidence="3">The sequence shown here is derived from an EMBL/GenBank/DDBJ whole genome shotgun (WGS) entry which is preliminary data.</text>
</comment>
<gene>
    <name evidence="3" type="ORF">N177_1256</name>
</gene>
<evidence type="ECO:0000313" key="3">
    <source>
        <dbReference type="EMBL" id="ESR25921.1"/>
    </source>
</evidence>
<dbReference type="eggNOG" id="ENOG5033F4P">
    <property type="taxonomic scope" value="Bacteria"/>
</dbReference>
<dbReference type="AlphaFoldDB" id="V4RIK8"/>
<sequence>MSSIEHEGIAAGAQADTERIRRQAARVARVLQGRARQRRRRRLLIASGCAAALLVAVGVGFASSPWPPGVTVRHIVAAPSCERARMVRLAPALRGEPGYWDRHDRNGNGVACEYGLSSPVEESL</sequence>
<dbReference type="Pfam" id="PF05901">
    <property type="entry name" value="Excalibur"/>
    <property type="match status" value="1"/>
</dbReference>
<feature type="domain" description="Excalibur calcium-binding" evidence="2">
    <location>
        <begin position="80"/>
        <end position="113"/>
    </location>
</feature>
<accession>V4RIK8</accession>
<keyword evidence="1" id="KW-1133">Transmembrane helix</keyword>
<keyword evidence="1" id="KW-0812">Transmembrane</keyword>